<accession>A0A2S5D132</accession>
<protein>
    <recommendedName>
        <fullName evidence="3">Transposase</fullName>
    </recommendedName>
</protein>
<sequence length="123" mass="14063">MLGMVDDSKKIVRQGIYNALEDIAMTDENIRKAFQAWQEISQDPETILAYQSRVKYMLDEAAKIEDAKYHAEQEGMEKGIEKGMKQGIEGIARKMIIKGNSNEEIIELTNLSLKEVQSLRQEI</sequence>
<evidence type="ECO:0000313" key="1">
    <source>
        <dbReference type="EMBL" id="POZ56702.1"/>
    </source>
</evidence>
<dbReference type="EMBL" id="PGLV01000001">
    <property type="protein sequence ID" value="POZ56702.1"/>
    <property type="molecule type" value="Genomic_DNA"/>
</dbReference>
<organism evidence="1 2">
    <name type="scientific">Lysinibacillus sphaericus</name>
    <name type="common">Bacillus sphaericus</name>
    <dbReference type="NCBI Taxonomy" id="1421"/>
    <lineage>
        <taxon>Bacteria</taxon>
        <taxon>Bacillati</taxon>
        <taxon>Bacillota</taxon>
        <taxon>Bacilli</taxon>
        <taxon>Bacillales</taxon>
        <taxon>Bacillaceae</taxon>
        <taxon>Lysinibacillus</taxon>
    </lineage>
</organism>
<reference evidence="1 2" key="1">
    <citation type="submission" date="2017-11" db="EMBL/GenBank/DDBJ databases">
        <title>Genome sequence of Lysinibacillus sphaericus, a lignin-degrading bacteria isolated from municipal solid waste soil.</title>
        <authorList>
            <person name="Persinoti G.F."/>
            <person name="Paixao D.A."/>
            <person name="Bugg T.D."/>
            <person name="Squina F.M."/>
        </authorList>
    </citation>
    <scope>NUCLEOTIDE SEQUENCE [LARGE SCALE GENOMIC DNA]</scope>
    <source>
        <strain evidence="1 2">A1</strain>
    </source>
</reference>
<evidence type="ECO:0000313" key="2">
    <source>
        <dbReference type="Proteomes" id="UP000237319"/>
    </source>
</evidence>
<name>A0A2S5D132_LYSSH</name>
<proteinExistence type="predicted"/>
<comment type="caution">
    <text evidence="1">The sequence shown here is derived from an EMBL/GenBank/DDBJ whole genome shotgun (WGS) entry which is preliminary data.</text>
</comment>
<gene>
    <name evidence="1" type="ORF">LYSIN_01485</name>
</gene>
<evidence type="ECO:0008006" key="3">
    <source>
        <dbReference type="Google" id="ProtNLM"/>
    </source>
</evidence>
<dbReference type="AlphaFoldDB" id="A0A2S5D132"/>
<keyword evidence="2" id="KW-1185">Reference proteome</keyword>
<dbReference type="Proteomes" id="UP000237319">
    <property type="component" value="Unassembled WGS sequence"/>
</dbReference>